<evidence type="ECO:0000313" key="2">
    <source>
        <dbReference type="EMBL" id="SHN12979.1"/>
    </source>
</evidence>
<evidence type="ECO:0000259" key="1">
    <source>
        <dbReference type="Pfam" id="PF07179"/>
    </source>
</evidence>
<dbReference type="Pfam" id="PF07179">
    <property type="entry name" value="SseB"/>
    <property type="match status" value="1"/>
</dbReference>
<sequence>MKKILNLFKALSGGSAPGEADRQEPVFTEPQHRAPLQEPSGHPAFQPVNDLEHGLITAARNADYRSQFTQFLLDSKLYFATPPSAEPRGHFVTEEDTQISLFEVDAPDGSRVPAAFTSPLRLSQLISEEAQYLEIRLRDLLEGTALPGLYLNPGHEYQAHFSAADLDNMMGRPHRYQLEEETQVLLGVPAEVPEEAVGRIQATLAADPRVEEAWFALAQWPGDRGFSFYIDLRSGEDPETLRDLIAALGGACEGLPHPVDIAVNAATGTEGTGIPLKTRELA</sequence>
<name>A0A1M7P8A1_9HYPH</name>
<gene>
    <name evidence="2" type="ORF">SAMN05444272_4202</name>
</gene>
<dbReference type="Proteomes" id="UP000186002">
    <property type="component" value="Unassembled WGS sequence"/>
</dbReference>
<reference evidence="2 3" key="1">
    <citation type="submission" date="2016-11" db="EMBL/GenBank/DDBJ databases">
        <authorList>
            <person name="Jaros S."/>
            <person name="Januszkiewicz K."/>
            <person name="Wedrychowicz H."/>
        </authorList>
    </citation>
    <scope>NUCLEOTIDE SEQUENCE [LARGE SCALE GENOMIC DNA]</scope>
    <source>
        <strain evidence="2 3">DSM 22153</strain>
    </source>
</reference>
<dbReference type="STRING" id="735517.SAMN05444272_4202"/>
<accession>A0A1M7P8A1</accession>
<dbReference type="RefSeq" id="WP_073015332.1">
    <property type="nucleotide sequence ID" value="NZ_FRBW01000006.1"/>
</dbReference>
<dbReference type="InterPro" id="IPR009839">
    <property type="entry name" value="SseB_N"/>
</dbReference>
<proteinExistence type="predicted"/>
<organism evidence="2 3">
    <name type="scientific">Roseibium suaedae</name>
    <dbReference type="NCBI Taxonomy" id="735517"/>
    <lineage>
        <taxon>Bacteria</taxon>
        <taxon>Pseudomonadati</taxon>
        <taxon>Pseudomonadota</taxon>
        <taxon>Alphaproteobacteria</taxon>
        <taxon>Hyphomicrobiales</taxon>
        <taxon>Stappiaceae</taxon>
        <taxon>Roseibium</taxon>
    </lineage>
</organism>
<keyword evidence="3" id="KW-1185">Reference proteome</keyword>
<dbReference type="AlphaFoldDB" id="A0A1M7P8A1"/>
<dbReference type="OrthoDB" id="8480152at2"/>
<dbReference type="EMBL" id="FRBW01000006">
    <property type="protein sequence ID" value="SHN12979.1"/>
    <property type="molecule type" value="Genomic_DNA"/>
</dbReference>
<protein>
    <submittedName>
        <fullName evidence="2">SseB protein N-terminal domain-containing protein</fullName>
    </submittedName>
</protein>
<evidence type="ECO:0000313" key="3">
    <source>
        <dbReference type="Proteomes" id="UP000186002"/>
    </source>
</evidence>
<feature type="domain" description="SseB protein N-terminal" evidence="1">
    <location>
        <begin position="53"/>
        <end position="166"/>
    </location>
</feature>